<dbReference type="InterPro" id="IPR007569">
    <property type="entry name" value="DUF559"/>
</dbReference>
<dbReference type="Pfam" id="PF04480">
    <property type="entry name" value="DUF559"/>
    <property type="match status" value="1"/>
</dbReference>
<dbReference type="InterPro" id="IPR011335">
    <property type="entry name" value="Restrct_endonuc-II-like"/>
</dbReference>
<accession>A0A1Y6EGF6</accession>
<dbReference type="EMBL" id="FXWK01000001">
    <property type="protein sequence ID" value="SMQ61469.1"/>
    <property type="molecule type" value="Genomic_DNA"/>
</dbReference>
<protein>
    <submittedName>
        <fullName evidence="3">Very-short-patch-repair endonuclease</fullName>
    </submittedName>
</protein>
<dbReference type="AlphaFoldDB" id="A0A1Y6EGF6"/>
<evidence type="ECO:0000256" key="1">
    <source>
        <dbReference type="SAM" id="MobiDB-lite"/>
    </source>
</evidence>
<dbReference type="InterPro" id="IPR047216">
    <property type="entry name" value="Endonuclease_DUF559_bact"/>
</dbReference>
<dbReference type="PANTHER" id="PTHR38590:SF1">
    <property type="entry name" value="BLL0828 PROTEIN"/>
    <property type="match status" value="1"/>
</dbReference>
<dbReference type="SUPFAM" id="SSF52980">
    <property type="entry name" value="Restriction endonuclease-like"/>
    <property type="match status" value="1"/>
</dbReference>
<dbReference type="Proteomes" id="UP000194474">
    <property type="component" value="Unassembled WGS sequence"/>
</dbReference>
<proteinExistence type="predicted"/>
<evidence type="ECO:0000313" key="4">
    <source>
        <dbReference type="Proteomes" id="UP000194474"/>
    </source>
</evidence>
<gene>
    <name evidence="3" type="ORF">SAMN06295905_0525</name>
</gene>
<sequence>MIPQHPSSGAPRHLLPKGEKGSRWSALHPGQTRCHPSPLVGEGARRADEGDRMPNGDRLLGHARSIRREPTLAERKLWALLRDRRFVGFKFRRQVPIGPYIADFVCYETKLIIEADGSQHADNARDVARDAELTRRGFRLLRLWNADILLRPTQVADLVWAHLHGVSP</sequence>
<name>A0A1Y6EGF6_9HYPH</name>
<feature type="domain" description="DUF559" evidence="2">
    <location>
        <begin position="61"/>
        <end position="163"/>
    </location>
</feature>
<feature type="compositionally biased region" description="Basic and acidic residues" evidence="1">
    <location>
        <begin position="43"/>
        <end position="55"/>
    </location>
</feature>
<keyword evidence="3" id="KW-0378">Hydrolase</keyword>
<keyword evidence="3" id="KW-0255">Endonuclease</keyword>
<evidence type="ECO:0000259" key="2">
    <source>
        <dbReference type="Pfam" id="PF04480"/>
    </source>
</evidence>
<keyword evidence="4" id="KW-1185">Reference proteome</keyword>
<dbReference type="Gene3D" id="3.40.960.10">
    <property type="entry name" value="VSR Endonuclease"/>
    <property type="match status" value="1"/>
</dbReference>
<keyword evidence="3" id="KW-0540">Nuclease</keyword>
<dbReference type="CDD" id="cd01038">
    <property type="entry name" value="Endonuclease_DUF559"/>
    <property type="match status" value="1"/>
</dbReference>
<reference evidence="4" key="1">
    <citation type="submission" date="2017-04" db="EMBL/GenBank/DDBJ databases">
        <authorList>
            <person name="Varghese N."/>
            <person name="Submissions S."/>
        </authorList>
    </citation>
    <scope>NUCLEOTIDE SEQUENCE [LARGE SCALE GENOMIC DNA]</scope>
</reference>
<dbReference type="GO" id="GO:0004519">
    <property type="term" value="F:endonuclease activity"/>
    <property type="evidence" value="ECO:0007669"/>
    <property type="project" value="UniProtKB-KW"/>
</dbReference>
<dbReference type="PANTHER" id="PTHR38590">
    <property type="entry name" value="BLL0828 PROTEIN"/>
    <property type="match status" value="1"/>
</dbReference>
<organism evidence="3 4">
    <name type="scientific">Devosia lucknowensis</name>
    <dbReference type="NCBI Taxonomy" id="1096929"/>
    <lineage>
        <taxon>Bacteria</taxon>
        <taxon>Pseudomonadati</taxon>
        <taxon>Pseudomonadota</taxon>
        <taxon>Alphaproteobacteria</taxon>
        <taxon>Hyphomicrobiales</taxon>
        <taxon>Devosiaceae</taxon>
        <taxon>Devosia</taxon>
    </lineage>
</organism>
<feature type="region of interest" description="Disordered" evidence="1">
    <location>
        <begin position="1"/>
        <end position="58"/>
    </location>
</feature>
<evidence type="ECO:0000313" key="3">
    <source>
        <dbReference type="EMBL" id="SMQ61469.1"/>
    </source>
</evidence>